<sequence>MATLLARVEAVLNSRPLCPLSSTDPHAAPSCLTPGHFLVGGPLIGPPEYNLLGTKDNLLDRWQAVQRASQEFWRSWHKDYLHTLIQRSKWNQHREAPSVGEPVFVYGVQSRPLEWPLGIVEKLLPGADGIPRAADVRTATGSYRRPVAALVPLPQENPSYQELFRGGKNEPDAVPPPTTRALGRKLAGAPQLGNEVDVMSGKAGLNVFHAYLTGSRTGLMKSSVSYELGAEFEFQFEFDFECEFQFKLCVQFEIDFEFEVDYEFQFKFKFDFQFKFEFDYEFQFMSEFDFQFKRTALLELFTRKVHGTARISVALVEALEGSKNVSRVGSCWTVDTATGIFVLHASYNSDDIEETILQVDPPAGVMCSLSRIHCPLSSAAIQLKPNALRAPTGPDSDSPFALF</sequence>
<dbReference type="PANTHER" id="PTHR47331:SF6">
    <property type="entry name" value="DOUBLECORTIN DOMAIN-CONTAINING PROTEIN"/>
    <property type="match status" value="1"/>
</dbReference>
<gene>
    <name evidence="2" type="ORF">NTEN_LOCUS21828</name>
</gene>
<feature type="domain" description="DUF5641" evidence="1">
    <location>
        <begin position="60"/>
        <end position="153"/>
    </location>
</feature>
<dbReference type="InterPro" id="IPR040676">
    <property type="entry name" value="DUF5641"/>
</dbReference>
<name>A0A6H5HM29_9HEMI</name>
<dbReference type="PANTHER" id="PTHR47331">
    <property type="entry name" value="PHD-TYPE DOMAIN-CONTAINING PROTEIN"/>
    <property type="match status" value="1"/>
</dbReference>
<reference evidence="2 3" key="1">
    <citation type="submission" date="2020-02" db="EMBL/GenBank/DDBJ databases">
        <authorList>
            <person name="Ferguson B K."/>
        </authorList>
    </citation>
    <scope>NUCLEOTIDE SEQUENCE [LARGE SCALE GENOMIC DNA]</scope>
</reference>
<dbReference type="Pfam" id="PF18701">
    <property type="entry name" value="DUF5641"/>
    <property type="match status" value="1"/>
</dbReference>
<evidence type="ECO:0000313" key="3">
    <source>
        <dbReference type="Proteomes" id="UP000479000"/>
    </source>
</evidence>
<keyword evidence="3" id="KW-1185">Reference proteome</keyword>
<accession>A0A6H5HM29</accession>
<dbReference type="AlphaFoldDB" id="A0A6H5HM29"/>
<evidence type="ECO:0000313" key="2">
    <source>
        <dbReference type="EMBL" id="CAB0017910.1"/>
    </source>
</evidence>
<evidence type="ECO:0000259" key="1">
    <source>
        <dbReference type="Pfam" id="PF18701"/>
    </source>
</evidence>
<organism evidence="2 3">
    <name type="scientific">Nesidiocoris tenuis</name>
    <dbReference type="NCBI Taxonomy" id="355587"/>
    <lineage>
        <taxon>Eukaryota</taxon>
        <taxon>Metazoa</taxon>
        <taxon>Ecdysozoa</taxon>
        <taxon>Arthropoda</taxon>
        <taxon>Hexapoda</taxon>
        <taxon>Insecta</taxon>
        <taxon>Pterygota</taxon>
        <taxon>Neoptera</taxon>
        <taxon>Paraneoptera</taxon>
        <taxon>Hemiptera</taxon>
        <taxon>Heteroptera</taxon>
        <taxon>Panheteroptera</taxon>
        <taxon>Cimicomorpha</taxon>
        <taxon>Miridae</taxon>
        <taxon>Dicyphina</taxon>
        <taxon>Nesidiocoris</taxon>
    </lineage>
</organism>
<dbReference type="Proteomes" id="UP000479000">
    <property type="component" value="Unassembled WGS sequence"/>
</dbReference>
<dbReference type="OrthoDB" id="6622149at2759"/>
<protein>
    <recommendedName>
        <fullName evidence="1">DUF5641 domain-containing protein</fullName>
    </recommendedName>
</protein>
<dbReference type="EMBL" id="CADCXU010032066">
    <property type="protein sequence ID" value="CAB0017910.1"/>
    <property type="molecule type" value="Genomic_DNA"/>
</dbReference>
<proteinExistence type="predicted"/>